<keyword evidence="8" id="KW-1185">Reference proteome</keyword>
<dbReference type="Pfam" id="PF07942">
    <property type="entry name" value="CARME"/>
    <property type="match status" value="1"/>
</dbReference>
<proteinExistence type="inferred from homology"/>
<evidence type="ECO:0000313" key="7">
    <source>
        <dbReference type="EMBL" id="CAH3154800.1"/>
    </source>
</evidence>
<evidence type="ECO:0000256" key="2">
    <source>
        <dbReference type="ARBA" id="ARBA00012003"/>
    </source>
</evidence>
<keyword evidence="5" id="KW-0949">S-adenosyl-L-methionine</keyword>
<keyword evidence="3" id="KW-0489">Methyltransferase</keyword>
<dbReference type="EC" id="2.1.1.22" evidence="2"/>
<dbReference type="InterPro" id="IPR012901">
    <property type="entry name" value="CARME"/>
</dbReference>
<feature type="region of interest" description="Disordered" evidence="6">
    <location>
        <begin position="1"/>
        <end position="26"/>
    </location>
</feature>
<dbReference type="Proteomes" id="UP001159405">
    <property type="component" value="Unassembled WGS sequence"/>
</dbReference>
<evidence type="ECO:0000313" key="8">
    <source>
        <dbReference type="Proteomes" id="UP001159405"/>
    </source>
</evidence>
<evidence type="ECO:0000256" key="3">
    <source>
        <dbReference type="ARBA" id="ARBA00022603"/>
    </source>
</evidence>
<name>A0ABN8Q0P1_9CNID</name>
<evidence type="ECO:0000256" key="5">
    <source>
        <dbReference type="ARBA" id="ARBA00022691"/>
    </source>
</evidence>
<dbReference type="Gene3D" id="3.40.50.150">
    <property type="entry name" value="Vaccinia Virus protein VP39"/>
    <property type="match status" value="1"/>
</dbReference>
<evidence type="ECO:0000256" key="1">
    <source>
        <dbReference type="ARBA" id="ARBA00010086"/>
    </source>
</evidence>
<reference evidence="7 8" key="1">
    <citation type="submission" date="2022-05" db="EMBL/GenBank/DDBJ databases">
        <authorList>
            <consortium name="Genoscope - CEA"/>
            <person name="William W."/>
        </authorList>
    </citation>
    <scope>NUCLEOTIDE SEQUENCE [LARGE SCALE GENOMIC DNA]</scope>
</reference>
<dbReference type="PANTHER" id="PTHR12303">
    <property type="entry name" value="CARNOSINE N-METHYLTRANSFERASE"/>
    <property type="match status" value="1"/>
</dbReference>
<dbReference type="EMBL" id="CALNXK010000099">
    <property type="protein sequence ID" value="CAH3154800.1"/>
    <property type="molecule type" value="Genomic_DNA"/>
</dbReference>
<gene>
    <name evidence="7" type="ORF">PLOB_00050179</name>
</gene>
<evidence type="ECO:0000256" key="6">
    <source>
        <dbReference type="SAM" id="MobiDB-lite"/>
    </source>
</evidence>
<organism evidence="7 8">
    <name type="scientific">Porites lobata</name>
    <dbReference type="NCBI Taxonomy" id="104759"/>
    <lineage>
        <taxon>Eukaryota</taxon>
        <taxon>Metazoa</taxon>
        <taxon>Cnidaria</taxon>
        <taxon>Anthozoa</taxon>
        <taxon>Hexacorallia</taxon>
        <taxon>Scleractinia</taxon>
        <taxon>Fungiina</taxon>
        <taxon>Poritidae</taxon>
        <taxon>Porites</taxon>
    </lineage>
</organism>
<keyword evidence="4" id="KW-0808">Transferase</keyword>
<dbReference type="PANTHER" id="PTHR12303:SF6">
    <property type="entry name" value="CARNOSINE N-METHYLTRANSFERASE"/>
    <property type="match status" value="1"/>
</dbReference>
<dbReference type="InterPro" id="IPR029063">
    <property type="entry name" value="SAM-dependent_MTases_sf"/>
</dbReference>
<comment type="similarity">
    <text evidence="1">Belongs to the carnosine N-methyltransferase family.</text>
</comment>
<evidence type="ECO:0000256" key="4">
    <source>
        <dbReference type="ARBA" id="ARBA00022679"/>
    </source>
</evidence>
<dbReference type="SMART" id="SM01296">
    <property type="entry name" value="N2227"/>
    <property type="match status" value="1"/>
</dbReference>
<comment type="caution">
    <text evidence="7">The sequence shown here is derived from an EMBL/GenBank/DDBJ whole genome shotgun (WGS) entry which is preliminary data.</text>
</comment>
<sequence>MADGGRNVEEGRTTRDFSDEESRQETDDEKLERQYFWKVIEAFLYYKEYSLRKLQRTKENYTFLPRRHKEMLPNFKDHLKKIEQCIEENQKFLFKIVSETNEMFENRDSTTRIRGAPNDPASQPICGFDMDKVTTTMKQFVRDWSDEGKSERDACYKPIIDEILRLFPMPECSSRKDISILVPGAGLARLMFDIAKLGYTCQGNEWSLYMLFASHFILNRAPGKYHTTIYPYIHQTCNNRSASDQVRAVVIPDVDPTDVPDDLNFSMAAGDFLEVYTEQNCWDCIVTCYFIDTAHNVVAYIENISRLLKPGGYWINLGPLLYHFADVANEWSVELPYEDIKRITTECFKMEIIKEQTSVPSGYIENERSMLKLLYDNVFFVARKPL</sequence>
<accession>A0ABN8Q0P1</accession>
<protein>
    <recommendedName>
        <fullName evidence="2">carnosine N-methyltransferase</fullName>
        <ecNumber evidence="2">2.1.1.22</ecNumber>
    </recommendedName>
</protein>
<dbReference type="SUPFAM" id="SSF53335">
    <property type="entry name" value="S-adenosyl-L-methionine-dependent methyltransferases"/>
    <property type="match status" value="1"/>
</dbReference>